<keyword evidence="7" id="KW-0521">NADP</keyword>
<dbReference type="SUPFAM" id="SSF51395">
    <property type="entry name" value="FMN-linked oxidoreductases"/>
    <property type="match status" value="1"/>
</dbReference>
<feature type="active site" description="Proton donor" evidence="13">
    <location>
        <position position="116"/>
    </location>
</feature>
<gene>
    <name evidence="16" type="ORF">SAMN05444581_10595</name>
</gene>
<sequence length="344" mass="36520">MSMSIFAEDLGTQKPARLQVGSLSLAGRAFLAPMSGVTDIGMRRLSRRFGASLVISEMVAADRYGSGDSEAMLRAEGAGIDIHAVQIAGCVPSEMARAAQLAEASGAAMIDINMGCPARKVTAGYAGSHLMRDLVLALALIRATVGAVSIPVTLKMRLGWDDQSINAAELGRLAELEGIAMLTVHGRTRCQFYKGKADWVAIRRVKDAVSIPVVANGDCSNPEDAAEMLARSGADAVMIGRAAIGRPWLVGQAAHYLATGLKRPRPSARDRKDAALEHYETILETLGIEQGLRHARKHLAAYAQETSASGAAALRRSLVTCDRPDQVKKMLSDMFDHSELGAAA</sequence>
<comment type="cofactor">
    <cofactor evidence="1 12 14">
        <name>FMN</name>
        <dbReference type="ChEBI" id="CHEBI:58210"/>
    </cofactor>
</comment>
<feature type="binding site" evidence="14">
    <location>
        <position position="86"/>
    </location>
    <ligand>
        <name>FMN</name>
        <dbReference type="ChEBI" id="CHEBI:58210"/>
    </ligand>
</feature>
<dbReference type="NCBIfam" id="TIGR00737">
    <property type="entry name" value="nifR3_yhdG"/>
    <property type="match status" value="1"/>
</dbReference>
<keyword evidence="4 12" id="KW-0285">Flavoprotein</keyword>
<feature type="binding site" evidence="14">
    <location>
        <position position="185"/>
    </location>
    <ligand>
        <name>FMN</name>
        <dbReference type="ChEBI" id="CHEBI:58210"/>
    </ligand>
</feature>
<dbReference type="Pfam" id="PF01207">
    <property type="entry name" value="Dus"/>
    <property type="match status" value="1"/>
</dbReference>
<dbReference type="InterPro" id="IPR001269">
    <property type="entry name" value="DUS_fam"/>
</dbReference>
<evidence type="ECO:0000256" key="13">
    <source>
        <dbReference type="PIRSR" id="PIRSR006621-1"/>
    </source>
</evidence>
<dbReference type="Gene3D" id="1.10.1200.80">
    <property type="entry name" value="Putative flavin oxidoreducatase, domain 2"/>
    <property type="match status" value="1"/>
</dbReference>
<evidence type="ECO:0000256" key="7">
    <source>
        <dbReference type="ARBA" id="ARBA00022857"/>
    </source>
</evidence>
<dbReference type="PANTHER" id="PTHR45846:SF1">
    <property type="entry name" value="TRNA-DIHYDROURIDINE(47) SYNTHASE [NAD(P)(+)]-LIKE"/>
    <property type="match status" value="1"/>
</dbReference>
<dbReference type="GO" id="GO:0050660">
    <property type="term" value="F:flavin adenine dinucleotide binding"/>
    <property type="evidence" value="ECO:0007669"/>
    <property type="project" value="InterPro"/>
</dbReference>
<keyword evidence="5 12" id="KW-0288">FMN</keyword>
<organism evidence="16 17">
    <name type="scientific">Methylocapsa palsarum</name>
    <dbReference type="NCBI Taxonomy" id="1612308"/>
    <lineage>
        <taxon>Bacteria</taxon>
        <taxon>Pseudomonadati</taxon>
        <taxon>Pseudomonadota</taxon>
        <taxon>Alphaproteobacteria</taxon>
        <taxon>Hyphomicrobiales</taxon>
        <taxon>Beijerinckiaceae</taxon>
        <taxon>Methylocapsa</taxon>
    </lineage>
</organism>
<dbReference type="InterPro" id="IPR004652">
    <property type="entry name" value="DusB-like"/>
</dbReference>
<comment type="similarity">
    <text evidence="12">Belongs to the dus family.</text>
</comment>
<evidence type="ECO:0000256" key="10">
    <source>
        <dbReference type="ARBA" id="ARBA00048205"/>
    </source>
</evidence>
<comment type="function">
    <text evidence="2 12">Catalyzes the synthesis of 5,6-dihydrouridine (D), a modified base found in the D-loop of most tRNAs, via the reduction of the C5-C6 double bond in target uridines.</text>
</comment>
<comment type="catalytic activity">
    <reaction evidence="11">
        <text>a 5,6-dihydrouridine in tRNA + NAD(+) = a uridine in tRNA + NADH + H(+)</text>
        <dbReference type="Rhea" id="RHEA:54452"/>
        <dbReference type="Rhea" id="RHEA-COMP:13339"/>
        <dbReference type="Rhea" id="RHEA-COMP:13887"/>
        <dbReference type="ChEBI" id="CHEBI:15378"/>
        <dbReference type="ChEBI" id="CHEBI:57540"/>
        <dbReference type="ChEBI" id="CHEBI:57945"/>
        <dbReference type="ChEBI" id="CHEBI:65315"/>
        <dbReference type="ChEBI" id="CHEBI:74443"/>
    </reaction>
</comment>
<evidence type="ECO:0000313" key="16">
    <source>
        <dbReference type="EMBL" id="SFK28257.1"/>
    </source>
</evidence>
<dbReference type="InterPro" id="IPR013785">
    <property type="entry name" value="Aldolase_TIM"/>
</dbReference>
<dbReference type="PIRSF" id="PIRSF006621">
    <property type="entry name" value="Dus"/>
    <property type="match status" value="1"/>
</dbReference>
<dbReference type="InterPro" id="IPR024036">
    <property type="entry name" value="tRNA-dHydroUridine_Synthase_C"/>
</dbReference>
<dbReference type="InterPro" id="IPR018517">
    <property type="entry name" value="tRNA_hU_synthase_CS"/>
</dbReference>
<evidence type="ECO:0000256" key="6">
    <source>
        <dbReference type="ARBA" id="ARBA00022694"/>
    </source>
</evidence>
<dbReference type="EC" id="1.3.1.-" evidence="12"/>
<protein>
    <recommendedName>
        <fullName evidence="12">tRNA-dihydrouridine synthase</fullName>
        <ecNumber evidence="12">1.3.1.-</ecNumber>
    </recommendedName>
</protein>
<keyword evidence="6 12" id="KW-0819">tRNA processing</keyword>
<evidence type="ECO:0000313" key="17">
    <source>
        <dbReference type="Proteomes" id="UP000198755"/>
    </source>
</evidence>
<dbReference type="GO" id="GO:0000049">
    <property type="term" value="F:tRNA binding"/>
    <property type="evidence" value="ECO:0007669"/>
    <property type="project" value="UniProtKB-KW"/>
</dbReference>
<dbReference type="CDD" id="cd02801">
    <property type="entry name" value="DUS_like_FMN"/>
    <property type="match status" value="1"/>
</dbReference>
<evidence type="ECO:0000256" key="11">
    <source>
        <dbReference type="ARBA" id="ARBA00048802"/>
    </source>
</evidence>
<feature type="binding site" evidence="14">
    <location>
        <position position="155"/>
    </location>
    <ligand>
        <name>FMN</name>
        <dbReference type="ChEBI" id="CHEBI:58210"/>
    </ligand>
</feature>
<evidence type="ECO:0000256" key="2">
    <source>
        <dbReference type="ARBA" id="ARBA00002790"/>
    </source>
</evidence>
<dbReference type="PANTHER" id="PTHR45846">
    <property type="entry name" value="TRNA-DIHYDROURIDINE(47) SYNTHASE [NAD(P)(+)]-LIKE"/>
    <property type="match status" value="1"/>
</dbReference>
<evidence type="ECO:0000256" key="4">
    <source>
        <dbReference type="ARBA" id="ARBA00022630"/>
    </source>
</evidence>
<dbReference type="InterPro" id="IPR035587">
    <property type="entry name" value="DUS-like_FMN-bd"/>
</dbReference>
<keyword evidence="17" id="KW-1185">Reference proteome</keyword>
<accession>A0A1I3Y8F3</accession>
<dbReference type="STRING" id="1612308.SAMN05444581_10595"/>
<keyword evidence="14" id="KW-0547">Nucleotide-binding</keyword>
<name>A0A1I3Y8F3_9HYPH</name>
<evidence type="ECO:0000256" key="9">
    <source>
        <dbReference type="ARBA" id="ARBA00023002"/>
    </source>
</evidence>
<evidence type="ECO:0000256" key="3">
    <source>
        <dbReference type="ARBA" id="ARBA00022555"/>
    </source>
</evidence>
<reference evidence="16 17" key="1">
    <citation type="submission" date="2016-10" db="EMBL/GenBank/DDBJ databases">
        <authorList>
            <person name="de Groot N.N."/>
        </authorList>
    </citation>
    <scope>NUCLEOTIDE SEQUENCE [LARGE SCALE GENOMIC DNA]</scope>
    <source>
        <strain evidence="16 17">NE2</strain>
    </source>
</reference>
<evidence type="ECO:0000256" key="8">
    <source>
        <dbReference type="ARBA" id="ARBA00022884"/>
    </source>
</evidence>
<keyword evidence="9 12" id="KW-0560">Oxidoreductase</keyword>
<keyword evidence="8" id="KW-0694">RNA-binding</keyword>
<evidence type="ECO:0000256" key="14">
    <source>
        <dbReference type="PIRSR" id="PIRSR006621-2"/>
    </source>
</evidence>
<proteinExistence type="inferred from homology"/>
<feature type="domain" description="DUS-like FMN-binding" evidence="15">
    <location>
        <begin position="31"/>
        <end position="333"/>
    </location>
</feature>
<evidence type="ECO:0000256" key="12">
    <source>
        <dbReference type="PIRNR" id="PIRNR006621"/>
    </source>
</evidence>
<keyword evidence="3" id="KW-0820">tRNA-binding</keyword>
<comment type="catalytic activity">
    <reaction evidence="10">
        <text>a 5,6-dihydrouridine in tRNA + NADP(+) = a uridine in tRNA + NADPH + H(+)</text>
        <dbReference type="Rhea" id="RHEA:23624"/>
        <dbReference type="Rhea" id="RHEA-COMP:13339"/>
        <dbReference type="Rhea" id="RHEA-COMP:13887"/>
        <dbReference type="ChEBI" id="CHEBI:15378"/>
        <dbReference type="ChEBI" id="CHEBI:57783"/>
        <dbReference type="ChEBI" id="CHEBI:58349"/>
        <dbReference type="ChEBI" id="CHEBI:65315"/>
        <dbReference type="ChEBI" id="CHEBI:74443"/>
    </reaction>
</comment>
<dbReference type="PROSITE" id="PS01136">
    <property type="entry name" value="UPF0034"/>
    <property type="match status" value="1"/>
</dbReference>
<evidence type="ECO:0000259" key="15">
    <source>
        <dbReference type="Pfam" id="PF01207"/>
    </source>
</evidence>
<evidence type="ECO:0000256" key="1">
    <source>
        <dbReference type="ARBA" id="ARBA00001917"/>
    </source>
</evidence>
<dbReference type="Proteomes" id="UP000198755">
    <property type="component" value="Unassembled WGS sequence"/>
</dbReference>
<dbReference type="Gene3D" id="3.20.20.70">
    <property type="entry name" value="Aldolase class I"/>
    <property type="match status" value="1"/>
</dbReference>
<dbReference type="EMBL" id="FOSN01000005">
    <property type="protein sequence ID" value="SFK28257.1"/>
    <property type="molecule type" value="Genomic_DNA"/>
</dbReference>
<feature type="binding site" evidence="14">
    <location>
        <begin position="240"/>
        <end position="241"/>
    </location>
    <ligand>
        <name>FMN</name>
        <dbReference type="ChEBI" id="CHEBI:58210"/>
    </ligand>
</feature>
<evidence type="ECO:0000256" key="5">
    <source>
        <dbReference type="ARBA" id="ARBA00022643"/>
    </source>
</evidence>
<dbReference type="GO" id="GO:0017150">
    <property type="term" value="F:tRNA dihydrouridine synthase activity"/>
    <property type="evidence" value="ECO:0007669"/>
    <property type="project" value="InterPro"/>
</dbReference>
<dbReference type="AlphaFoldDB" id="A0A1I3Y8F3"/>